<evidence type="ECO:0000313" key="2">
    <source>
        <dbReference type="EMBL" id="QMU28836.1"/>
    </source>
</evidence>
<dbReference type="EMBL" id="CP055153">
    <property type="protein sequence ID" value="QMU28836.1"/>
    <property type="molecule type" value="Genomic_DNA"/>
</dbReference>
<dbReference type="RefSeq" id="WP_182416017.1">
    <property type="nucleotide sequence ID" value="NZ_CP055153.1"/>
</dbReference>
<keyword evidence="1" id="KW-0175">Coiled coil</keyword>
<reference evidence="2 3" key="1">
    <citation type="submission" date="2020-08" db="EMBL/GenBank/DDBJ databases">
        <title>Adhaeribacter dokdonensis sp. nov., isolated from the rhizosphere of Elymus tsukushiensis, a plant native to the Dokdo Islands, Republic of Korea.</title>
        <authorList>
            <person name="Ghim S.Y."/>
        </authorList>
    </citation>
    <scope>NUCLEOTIDE SEQUENCE [LARGE SCALE GENOMIC DNA]</scope>
    <source>
        <strain evidence="2 3">KUDC8001</strain>
    </source>
</reference>
<accession>A0A7L7L7N6</accession>
<feature type="coiled-coil region" evidence="1">
    <location>
        <begin position="38"/>
        <end position="76"/>
    </location>
</feature>
<dbReference type="KEGG" id="add:HUW48_12660"/>
<proteinExistence type="predicted"/>
<evidence type="ECO:0000313" key="3">
    <source>
        <dbReference type="Proteomes" id="UP000514509"/>
    </source>
</evidence>
<evidence type="ECO:0000256" key="1">
    <source>
        <dbReference type="SAM" id="Coils"/>
    </source>
</evidence>
<protein>
    <submittedName>
        <fullName evidence="2">Uncharacterized protein</fullName>
    </submittedName>
</protein>
<dbReference type="Proteomes" id="UP000514509">
    <property type="component" value="Chromosome"/>
</dbReference>
<sequence>MNYTLIFIYIISVLFFTSCVNPETDLQNNKIIDLKEKDNYLNSKIEDQNQKIKELNEKIESMKDEIKDLNTRLEQSNKPSKIKV</sequence>
<dbReference type="AlphaFoldDB" id="A0A7L7L7N6"/>
<organism evidence="2 3">
    <name type="scientific">Adhaeribacter radiodurans</name>
    <dbReference type="NCBI Taxonomy" id="2745197"/>
    <lineage>
        <taxon>Bacteria</taxon>
        <taxon>Pseudomonadati</taxon>
        <taxon>Bacteroidota</taxon>
        <taxon>Cytophagia</taxon>
        <taxon>Cytophagales</taxon>
        <taxon>Hymenobacteraceae</taxon>
        <taxon>Adhaeribacter</taxon>
    </lineage>
</organism>
<name>A0A7L7L7N6_9BACT</name>
<gene>
    <name evidence="2" type="ORF">HUW48_12660</name>
</gene>
<keyword evidence="3" id="KW-1185">Reference proteome</keyword>